<dbReference type="GO" id="GO:0022857">
    <property type="term" value="F:transmembrane transporter activity"/>
    <property type="evidence" value="ECO:0007669"/>
    <property type="project" value="InterPro"/>
</dbReference>
<feature type="transmembrane region" description="Helical" evidence="6">
    <location>
        <begin position="283"/>
        <end position="303"/>
    </location>
</feature>
<reference evidence="8" key="1">
    <citation type="submission" date="2024-04" db="EMBL/GenBank/DDBJ databases">
        <authorList>
            <person name="Roder T."/>
            <person name="Oberhansli S."/>
            <person name="Kreuzer M."/>
        </authorList>
    </citation>
    <scope>NUCLEOTIDE SEQUENCE</scope>
    <source>
        <strain evidence="8">LWS13-1.2</strain>
    </source>
</reference>
<dbReference type="InterPro" id="IPR020846">
    <property type="entry name" value="MFS_dom"/>
</dbReference>
<dbReference type="GO" id="GO:0005886">
    <property type="term" value="C:plasma membrane"/>
    <property type="evidence" value="ECO:0007669"/>
    <property type="project" value="UniProtKB-SubCell"/>
</dbReference>
<evidence type="ECO:0000256" key="3">
    <source>
        <dbReference type="ARBA" id="ARBA00022692"/>
    </source>
</evidence>
<dbReference type="InterPro" id="IPR050189">
    <property type="entry name" value="MFS_Efflux_Transporters"/>
</dbReference>
<evidence type="ECO:0000256" key="6">
    <source>
        <dbReference type="SAM" id="Phobius"/>
    </source>
</evidence>
<organism evidence="8">
    <name type="scientific">Microbacterium sp. LWS13-1.2</name>
    <dbReference type="NCBI Taxonomy" id="3135264"/>
    <lineage>
        <taxon>Bacteria</taxon>
        <taxon>Bacillati</taxon>
        <taxon>Actinomycetota</taxon>
        <taxon>Actinomycetes</taxon>
        <taxon>Micrococcales</taxon>
        <taxon>Microbacteriaceae</taxon>
        <taxon>Microbacterium</taxon>
    </lineage>
</organism>
<dbReference type="Gene3D" id="1.20.1250.20">
    <property type="entry name" value="MFS general substrate transporter like domains"/>
    <property type="match status" value="1"/>
</dbReference>
<dbReference type="InterPro" id="IPR011701">
    <property type="entry name" value="MFS"/>
</dbReference>
<comment type="subcellular location">
    <subcellularLocation>
        <location evidence="1">Cell membrane</location>
        <topology evidence="1">Multi-pass membrane protein</topology>
    </subcellularLocation>
</comment>
<feature type="transmembrane region" description="Helical" evidence="6">
    <location>
        <begin position="97"/>
        <end position="121"/>
    </location>
</feature>
<evidence type="ECO:0000256" key="4">
    <source>
        <dbReference type="ARBA" id="ARBA00022989"/>
    </source>
</evidence>
<keyword evidence="3 6" id="KW-0812">Transmembrane</keyword>
<evidence type="ECO:0000256" key="1">
    <source>
        <dbReference type="ARBA" id="ARBA00004651"/>
    </source>
</evidence>
<dbReference type="PRINTS" id="PR01035">
    <property type="entry name" value="TCRTETA"/>
</dbReference>
<gene>
    <name evidence="8" type="ORF">MRBLWS13_001969</name>
</gene>
<dbReference type="Pfam" id="PF07690">
    <property type="entry name" value="MFS_1"/>
    <property type="match status" value="1"/>
</dbReference>
<evidence type="ECO:0000256" key="5">
    <source>
        <dbReference type="ARBA" id="ARBA00023136"/>
    </source>
</evidence>
<dbReference type="PANTHER" id="PTHR43124:SF3">
    <property type="entry name" value="CHLORAMPHENICOL EFFLUX PUMP RV0191"/>
    <property type="match status" value="1"/>
</dbReference>
<dbReference type="PANTHER" id="PTHR43124">
    <property type="entry name" value="PURINE EFFLUX PUMP PBUE"/>
    <property type="match status" value="1"/>
</dbReference>
<dbReference type="InterPro" id="IPR036259">
    <property type="entry name" value="MFS_trans_sf"/>
</dbReference>
<feature type="transmembrane region" description="Helical" evidence="6">
    <location>
        <begin position="309"/>
        <end position="333"/>
    </location>
</feature>
<feature type="transmembrane region" description="Helical" evidence="6">
    <location>
        <begin position="7"/>
        <end position="29"/>
    </location>
</feature>
<dbReference type="PROSITE" id="PS50850">
    <property type="entry name" value="MFS"/>
    <property type="match status" value="1"/>
</dbReference>
<proteinExistence type="predicted"/>
<protein>
    <submittedName>
        <fullName evidence="8">MFS transporter</fullName>
    </submittedName>
</protein>
<feature type="transmembrane region" description="Helical" evidence="6">
    <location>
        <begin position="345"/>
        <end position="365"/>
    </location>
</feature>
<evidence type="ECO:0000259" key="7">
    <source>
        <dbReference type="PROSITE" id="PS50850"/>
    </source>
</evidence>
<dbReference type="InterPro" id="IPR001958">
    <property type="entry name" value="Tet-R_TetA/multi-R_MdtG-like"/>
</dbReference>
<feature type="transmembrane region" description="Helical" evidence="6">
    <location>
        <begin position="133"/>
        <end position="155"/>
    </location>
</feature>
<evidence type="ECO:0000313" key="8">
    <source>
        <dbReference type="EMBL" id="WZO34314.1"/>
    </source>
</evidence>
<evidence type="ECO:0000256" key="2">
    <source>
        <dbReference type="ARBA" id="ARBA00022475"/>
    </source>
</evidence>
<feature type="transmembrane region" description="Helical" evidence="6">
    <location>
        <begin position="72"/>
        <end position="91"/>
    </location>
</feature>
<feature type="domain" description="Major facilitator superfamily (MFS) profile" evidence="7">
    <location>
        <begin position="6"/>
        <end position="395"/>
    </location>
</feature>
<feature type="transmembrane region" description="Helical" evidence="6">
    <location>
        <begin position="161"/>
        <end position="180"/>
    </location>
</feature>
<dbReference type="EMBL" id="CP151632">
    <property type="protein sequence ID" value="WZO34314.1"/>
    <property type="molecule type" value="Genomic_DNA"/>
</dbReference>
<keyword evidence="5 6" id="KW-0472">Membrane</keyword>
<feature type="transmembrane region" description="Helical" evidence="6">
    <location>
        <begin position="217"/>
        <end position="236"/>
    </location>
</feature>
<sequence length="404" mass="41311">MRLPREVMILAFISFLSSIGLGIVVPSLPALGADYGVGIAAMSVAISGFAAARLMTNLTLTPILRRMRLQPVLAIGLAFQGLTTITAGLAQDYTSFILLRSISGAGSAAFTIASTALMVAVAPSDRRGRSMSLLAAMTGIGTVSGPALGGLLVTIDPHLPLIVYGSSLCVAAVVTLVFLHRVRTIRTVSRQAAEAADPEAAALGAGRSLLRRLLSDNLFVTVVVCQAVNGGLYYGVRSAILPTYMELIGYTAGFVGLLLTVGAVSQVIASTASGTISDRIGRFPMLAGSYVAAIASFTLFLFADAAVAIAVISFAALGLASGLQQSTAGALLADSPNGRTAAAAGIYWITFDVTAIIGPTVGGIVAEAFGMPWVLIGGIVLLVAALANAVRSWWRSARGRPGAA</sequence>
<feature type="transmembrane region" description="Helical" evidence="6">
    <location>
        <begin position="371"/>
        <end position="390"/>
    </location>
</feature>
<dbReference type="AlphaFoldDB" id="A0AAU6SBM0"/>
<accession>A0AAU6SBM0</accession>
<feature type="transmembrane region" description="Helical" evidence="6">
    <location>
        <begin position="248"/>
        <end position="271"/>
    </location>
</feature>
<keyword evidence="2" id="KW-1003">Cell membrane</keyword>
<dbReference type="SUPFAM" id="SSF103473">
    <property type="entry name" value="MFS general substrate transporter"/>
    <property type="match status" value="1"/>
</dbReference>
<name>A0AAU6SBM0_9MICO</name>
<dbReference type="RefSeq" id="WP_349428871.1">
    <property type="nucleotide sequence ID" value="NZ_CP151632.1"/>
</dbReference>
<keyword evidence="4 6" id="KW-1133">Transmembrane helix</keyword>
<feature type="transmembrane region" description="Helical" evidence="6">
    <location>
        <begin position="35"/>
        <end position="60"/>
    </location>
</feature>